<evidence type="ECO:0000256" key="2">
    <source>
        <dbReference type="SAM" id="MobiDB-lite"/>
    </source>
</evidence>
<dbReference type="Proteomes" id="UP000332933">
    <property type="component" value="Unassembled WGS sequence"/>
</dbReference>
<feature type="region of interest" description="Disordered" evidence="2">
    <location>
        <begin position="1059"/>
        <end position="1081"/>
    </location>
</feature>
<dbReference type="PANTHER" id="PTHR16166:SF93">
    <property type="entry name" value="INTERMEMBRANE LIPID TRANSFER PROTEIN VPS13"/>
    <property type="match status" value="1"/>
</dbReference>
<evidence type="ECO:0000313" key="3">
    <source>
        <dbReference type="EMBL" id="KAF0715171.1"/>
    </source>
</evidence>
<dbReference type="EMBL" id="CAADRA010000624">
    <property type="protein sequence ID" value="VFT80696.1"/>
    <property type="molecule type" value="Genomic_DNA"/>
</dbReference>
<proteinExistence type="inferred from homology"/>
<dbReference type="GO" id="GO:0006623">
    <property type="term" value="P:protein targeting to vacuole"/>
    <property type="evidence" value="ECO:0007669"/>
    <property type="project" value="TreeGrafter"/>
</dbReference>
<dbReference type="AlphaFoldDB" id="A0A485KBL3"/>
<keyword evidence="5" id="KW-1185">Reference proteome</keyword>
<evidence type="ECO:0000313" key="5">
    <source>
        <dbReference type="Proteomes" id="UP000332933"/>
    </source>
</evidence>
<evidence type="ECO:0000313" key="4">
    <source>
        <dbReference type="EMBL" id="VFT80696.1"/>
    </source>
</evidence>
<comment type="similarity">
    <text evidence="1">Belongs to the VPS13 family.</text>
</comment>
<dbReference type="GO" id="GO:0045053">
    <property type="term" value="P:protein retention in Golgi apparatus"/>
    <property type="evidence" value="ECO:0007669"/>
    <property type="project" value="TreeGrafter"/>
</dbReference>
<gene>
    <name evidence="4" type="primary">Aste57867_3533</name>
    <name evidence="3" type="ORF">As57867_003522</name>
    <name evidence="4" type="ORF">ASTE57867_3533</name>
</gene>
<name>A0A485KBL3_9STRA</name>
<dbReference type="OrthoDB" id="428159at2759"/>
<accession>A0A485KBL3</accession>
<dbReference type="InterPro" id="IPR026847">
    <property type="entry name" value="VPS13"/>
</dbReference>
<organism evidence="4 5">
    <name type="scientific">Aphanomyces stellatus</name>
    <dbReference type="NCBI Taxonomy" id="120398"/>
    <lineage>
        <taxon>Eukaryota</taxon>
        <taxon>Sar</taxon>
        <taxon>Stramenopiles</taxon>
        <taxon>Oomycota</taxon>
        <taxon>Saprolegniomycetes</taxon>
        <taxon>Saprolegniales</taxon>
        <taxon>Verrucalvaceae</taxon>
        <taxon>Aphanomyces</taxon>
    </lineage>
</organism>
<dbReference type="Gene3D" id="2.30.29.30">
    <property type="entry name" value="Pleckstrin-homology domain (PH domain)/Phosphotyrosine-binding domain (PTB)"/>
    <property type="match status" value="1"/>
</dbReference>
<dbReference type="InterPro" id="IPR011993">
    <property type="entry name" value="PH-like_dom_sf"/>
</dbReference>
<reference evidence="3" key="2">
    <citation type="submission" date="2019-06" db="EMBL/GenBank/DDBJ databases">
        <title>Genomics analysis of Aphanomyces spp. identifies a new class of oomycete effector associated with host adaptation.</title>
        <authorList>
            <person name="Gaulin E."/>
        </authorList>
    </citation>
    <scope>NUCLEOTIDE SEQUENCE</scope>
    <source>
        <strain evidence="3">CBS 578.67</strain>
    </source>
</reference>
<dbReference type="PANTHER" id="PTHR16166">
    <property type="entry name" value="VACUOLAR PROTEIN SORTING-ASSOCIATED PROTEIN VPS13"/>
    <property type="match status" value="1"/>
</dbReference>
<dbReference type="EMBL" id="VJMH01000624">
    <property type="protein sequence ID" value="KAF0715171.1"/>
    <property type="molecule type" value="Genomic_DNA"/>
</dbReference>
<feature type="compositionally biased region" description="Polar residues" evidence="2">
    <location>
        <begin position="1072"/>
        <end position="1081"/>
    </location>
</feature>
<evidence type="ECO:0000256" key="1">
    <source>
        <dbReference type="ARBA" id="ARBA00006545"/>
    </source>
</evidence>
<reference evidence="4 5" key="1">
    <citation type="submission" date="2019-03" db="EMBL/GenBank/DDBJ databases">
        <authorList>
            <person name="Gaulin E."/>
            <person name="Dumas B."/>
        </authorList>
    </citation>
    <scope>NUCLEOTIDE SEQUENCE [LARGE SCALE GENOMIC DNA]</scope>
    <source>
        <strain evidence="4">CBS 568.67</strain>
    </source>
</reference>
<protein>
    <submittedName>
        <fullName evidence="4">Aste57867_3533 protein</fullName>
    </submittedName>
</protein>
<sequence length="1081" mass="119211">MVLEGIATTLIQTFCSRFVKDFKKENLSIGLNGEISLSKFELKLAEIFPLQLPVEPKSVYIGHLRSNFVAAQLTNAPLHIQVADVVVLAGTPTAPSTDVAALDAAHQAKIDWMQQILTDAQWLEPKDPVNGPNSASGSGAFDWFSRFRDAFISLERIHIRLEDASSGRSVGLQLDNCLLQPAKATTSSERQTTQDKIFCKTIHLTNLSVYLLQGPMYDSAPRVPTRALDLAPSQYVLSPMSFSTMLTIQPKLQMQASLAVPALTLNLSFDHLSSLCALLQSIDRFIRASLYHRFRPVAFPPAVSWRAWWRYAIFAVLLQLQDPVFRRPTWKHTLNLTLVGLQYTALRRKLRTHLARVPLRKEDYFLHYREELRVIAPGGAAPGRGTARNSSTVSPTNMTSAADPLPRCVSHYDAGIYAGVYNLGGKFSDATVSPSTNDDDADALLQTLWARQLYLEACFRPIVVAKLRLLAGQQNRKRDQELNRRNQSYNHEVGILTVTIVQTHLDIARINRSLQNTFLYARIKVGAQGLEYAGTPEPCETTVHATCCNCLDPPPAAPACVCTLGQTFEFHLKGTPDEDSLYITLHDRWAFPYLHQFTAKTKLPVSTCTASATTNGDAALQDAKGHMRVLTSFTKRGVAHMSSSQAMLRELFPHVYARTHPWVSWYTKSAEALASTTGLQQTTTRVVAAPESPTLESLVCAVDLVDVNIQFGATAASACRVRLNNVCVKYRDTHDLPEVDHQLHAVVRSLAIAHDDHAVPFVTSVVDTTQPDDSPPRPKPPHAALEWTQTDASLKSIATDITIAPLQLIVSVPAILRHYGAVLSWKSTLMDLLSLLYSPIYGPFGVWVAPPQDPNPVPPPEVITTRVHVAPQTLLLDELGTIHVPAGVLAMVTQDNATTISAAESRVAALHWDLYTQFMRHIDDAYTESTAADAPVSVANTLNSPLLLWLVQGLVVLKHHNSRGKPQERVLWLQDRNLLVGKTRYDPSPYELPLAEIKRVSTGYNSVALRRTGSPERASLYLTLEHTTRTISFEFIHAAIRHEFQSVLHGLLLQTTIGTPPSSPQAAPPSSVLGTPPTSIS</sequence>